<evidence type="ECO:0000313" key="4">
    <source>
        <dbReference type="Proteomes" id="UP001225356"/>
    </source>
</evidence>
<name>A0ABT9QU11_9ACTN</name>
<evidence type="ECO:0000256" key="2">
    <source>
        <dbReference type="SAM" id="SignalP"/>
    </source>
</evidence>
<evidence type="ECO:0000313" key="3">
    <source>
        <dbReference type="EMBL" id="MDP9850262.1"/>
    </source>
</evidence>
<organism evidence="3 4">
    <name type="scientific">Streptosporangium lutulentum</name>
    <dbReference type="NCBI Taxonomy" id="1461250"/>
    <lineage>
        <taxon>Bacteria</taxon>
        <taxon>Bacillati</taxon>
        <taxon>Actinomycetota</taxon>
        <taxon>Actinomycetes</taxon>
        <taxon>Streptosporangiales</taxon>
        <taxon>Streptosporangiaceae</taxon>
        <taxon>Streptosporangium</taxon>
    </lineage>
</organism>
<feature type="region of interest" description="Disordered" evidence="1">
    <location>
        <begin position="61"/>
        <end position="84"/>
    </location>
</feature>
<protein>
    <submittedName>
        <fullName evidence="3">D-alanyl-D-alanine carboxypeptidase</fullName>
    </submittedName>
</protein>
<proteinExistence type="predicted"/>
<gene>
    <name evidence="3" type="ORF">J2853_009558</name>
</gene>
<accession>A0ABT9QU11</accession>
<keyword evidence="4" id="KW-1185">Reference proteome</keyword>
<feature type="signal peptide" evidence="2">
    <location>
        <begin position="1"/>
        <end position="34"/>
    </location>
</feature>
<dbReference type="EMBL" id="JAUSQU010000002">
    <property type="protein sequence ID" value="MDP9850262.1"/>
    <property type="molecule type" value="Genomic_DNA"/>
</dbReference>
<evidence type="ECO:0000256" key="1">
    <source>
        <dbReference type="SAM" id="MobiDB-lite"/>
    </source>
</evidence>
<comment type="caution">
    <text evidence="3">The sequence shown here is derived from an EMBL/GenBank/DDBJ whole genome shotgun (WGS) entry which is preliminary data.</text>
</comment>
<dbReference type="Proteomes" id="UP001225356">
    <property type="component" value="Unassembled WGS sequence"/>
</dbReference>
<keyword evidence="3" id="KW-0645">Protease</keyword>
<keyword evidence="2" id="KW-0732">Signal</keyword>
<sequence length="84" mass="8838">MRVSFSAAVGRLALPFSMASVMCSALLVSPVATAVDQTVAAGQTYVTMDVATGKVLSVSKRPPSEDFDHTIDRRLTGHGQLAFP</sequence>
<keyword evidence="3" id="KW-0378">Hydrolase</keyword>
<keyword evidence="3" id="KW-0121">Carboxypeptidase</keyword>
<reference evidence="3 4" key="1">
    <citation type="submission" date="2023-07" db="EMBL/GenBank/DDBJ databases">
        <title>Sequencing the genomes of 1000 actinobacteria strains.</title>
        <authorList>
            <person name="Klenk H.-P."/>
        </authorList>
    </citation>
    <scope>NUCLEOTIDE SEQUENCE [LARGE SCALE GENOMIC DNA]</scope>
    <source>
        <strain evidence="3 4">DSM 46740</strain>
    </source>
</reference>
<feature type="chain" id="PRO_5046234716" evidence="2">
    <location>
        <begin position="35"/>
        <end position="84"/>
    </location>
</feature>
<dbReference type="GO" id="GO:0004180">
    <property type="term" value="F:carboxypeptidase activity"/>
    <property type="evidence" value="ECO:0007669"/>
    <property type="project" value="UniProtKB-KW"/>
</dbReference>
<dbReference type="RefSeq" id="WP_307569195.1">
    <property type="nucleotide sequence ID" value="NZ_JAUSQU010000002.1"/>
</dbReference>
<feature type="compositionally biased region" description="Basic and acidic residues" evidence="1">
    <location>
        <begin position="62"/>
        <end position="75"/>
    </location>
</feature>